<evidence type="ECO:0000256" key="9">
    <source>
        <dbReference type="SAM" id="Phobius"/>
    </source>
</evidence>
<dbReference type="InterPro" id="IPR012341">
    <property type="entry name" value="6hp_glycosidase-like_sf"/>
</dbReference>
<evidence type="ECO:0000313" key="11">
    <source>
        <dbReference type="EMBL" id="ROT73343.1"/>
    </source>
</evidence>
<dbReference type="GO" id="GO:0030245">
    <property type="term" value="P:cellulose catabolic process"/>
    <property type="evidence" value="ECO:0007669"/>
    <property type="project" value="UniProtKB-KW"/>
</dbReference>
<comment type="caution">
    <text evidence="11">The sequence shown here is derived from an EMBL/GenBank/DDBJ whole genome shotgun (WGS) entry which is preliminary data.</text>
</comment>
<protein>
    <recommendedName>
        <fullName evidence="3">cellulase</fullName>
        <ecNumber evidence="3">3.2.1.4</ecNumber>
    </recommendedName>
</protein>
<evidence type="ECO:0000256" key="4">
    <source>
        <dbReference type="ARBA" id="ARBA00022801"/>
    </source>
</evidence>
<reference evidence="11 12" key="1">
    <citation type="submission" date="2018-04" db="EMBL/GenBank/DDBJ databases">
        <authorList>
            <person name="Zhang X."/>
            <person name="Yuan J."/>
            <person name="Li F."/>
            <person name="Xiang J."/>
        </authorList>
    </citation>
    <scope>NUCLEOTIDE SEQUENCE [LARGE SCALE GENOMIC DNA]</scope>
    <source>
        <tissue evidence="11">Muscle</tissue>
    </source>
</reference>
<comment type="catalytic activity">
    <reaction evidence="1">
        <text>Endohydrolysis of (1-&gt;4)-beta-D-glucosidic linkages in cellulose, lichenin and cereal beta-D-glucans.</text>
        <dbReference type="EC" id="3.2.1.4"/>
    </reaction>
</comment>
<name>A0A3R7MDC4_PENVA</name>
<dbReference type="Gene3D" id="1.50.10.10">
    <property type="match status" value="1"/>
</dbReference>
<dbReference type="SUPFAM" id="SSF48208">
    <property type="entry name" value="Six-hairpin glycosidases"/>
    <property type="match status" value="1"/>
</dbReference>
<keyword evidence="8" id="KW-0624">Polysaccharide degradation</keyword>
<reference evidence="11 12" key="2">
    <citation type="submission" date="2019-01" db="EMBL/GenBank/DDBJ databases">
        <title>The decoding of complex shrimp genome reveals the adaptation for benthos swimmer, frequently molting mechanism and breeding impact on genome.</title>
        <authorList>
            <person name="Sun Y."/>
            <person name="Gao Y."/>
            <person name="Yu Y."/>
        </authorList>
    </citation>
    <scope>NUCLEOTIDE SEQUENCE [LARGE SCALE GENOMIC DNA]</scope>
    <source>
        <tissue evidence="11">Muscle</tissue>
    </source>
</reference>
<dbReference type="Pfam" id="PF00759">
    <property type="entry name" value="Glyco_hydro_9"/>
    <property type="match status" value="1"/>
</dbReference>
<feature type="transmembrane region" description="Helical" evidence="9">
    <location>
        <begin position="232"/>
        <end position="255"/>
    </location>
</feature>
<keyword evidence="6" id="KW-0119">Carbohydrate metabolism</keyword>
<evidence type="ECO:0000256" key="6">
    <source>
        <dbReference type="ARBA" id="ARBA00023277"/>
    </source>
</evidence>
<dbReference type="PANTHER" id="PTHR22298">
    <property type="entry name" value="ENDO-1,4-BETA-GLUCANASE"/>
    <property type="match status" value="1"/>
</dbReference>
<dbReference type="OrthoDB" id="10257085at2759"/>
<keyword evidence="9" id="KW-0472">Membrane</keyword>
<evidence type="ECO:0000256" key="5">
    <source>
        <dbReference type="ARBA" id="ARBA00023001"/>
    </source>
</evidence>
<keyword evidence="12" id="KW-1185">Reference proteome</keyword>
<keyword evidence="5" id="KW-0136">Cellulose degradation</keyword>
<dbReference type="InterPro" id="IPR001701">
    <property type="entry name" value="Glyco_hydro_9"/>
</dbReference>
<proteinExistence type="inferred from homology"/>
<keyword evidence="4" id="KW-0378">Hydrolase</keyword>
<feature type="transmembrane region" description="Helical" evidence="9">
    <location>
        <begin position="371"/>
        <end position="391"/>
    </location>
</feature>
<dbReference type="AlphaFoldDB" id="A0A3R7MDC4"/>
<keyword evidence="9" id="KW-1133">Transmembrane helix</keyword>
<dbReference type="GO" id="GO:0008810">
    <property type="term" value="F:cellulase activity"/>
    <property type="evidence" value="ECO:0007669"/>
    <property type="project" value="UniProtKB-EC"/>
</dbReference>
<dbReference type="STRING" id="6689.A0A3R7MDC4"/>
<keyword evidence="9" id="KW-0812">Transmembrane</keyword>
<evidence type="ECO:0000256" key="7">
    <source>
        <dbReference type="ARBA" id="ARBA00023295"/>
    </source>
</evidence>
<keyword evidence="7" id="KW-0326">Glycosidase</keyword>
<evidence type="ECO:0000256" key="1">
    <source>
        <dbReference type="ARBA" id="ARBA00000966"/>
    </source>
</evidence>
<evidence type="ECO:0000256" key="3">
    <source>
        <dbReference type="ARBA" id="ARBA00012601"/>
    </source>
</evidence>
<dbReference type="InterPro" id="IPR008928">
    <property type="entry name" value="6-hairpin_glycosidase_sf"/>
</dbReference>
<feature type="transmembrane region" description="Helical" evidence="9">
    <location>
        <begin position="275"/>
        <end position="306"/>
    </location>
</feature>
<feature type="transmembrane region" description="Helical" evidence="9">
    <location>
        <begin position="403"/>
        <end position="427"/>
    </location>
</feature>
<dbReference type="Proteomes" id="UP000283509">
    <property type="component" value="Unassembled WGS sequence"/>
</dbReference>
<dbReference type="EC" id="3.2.1.4" evidence="3"/>
<evidence type="ECO:0000313" key="12">
    <source>
        <dbReference type="Proteomes" id="UP000283509"/>
    </source>
</evidence>
<comment type="similarity">
    <text evidence="2">Belongs to the glycosyl hydrolase 9 (cellulase E) family.</text>
</comment>
<accession>A0A3R7MDC4</accession>
<evidence type="ECO:0000256" key="8">
    <source>
        <dbReference type="ARBA" id="ARBA00023326"/>
    </source>
</evidence>
<sequence length="428" mass="48804">MAFTATVLAWGLVDFPAGHQTAGQTEYARAAVKWATDYFLKAHTSYFELYGQVGDGYADHAYWGRPEEMTMARPSMKIDNDHPGTELAGETAAALAAASIAFKDSDPTYSSQMLEVAKELYDFADQRRENYDVSIPGAADFYKSWSGYGDELCWAALWLARATGDSSYMTKARQHWDEFGISNGADGFNWDDKKGGVYALYALMDSDPTFSGALAGFVEHIRNDKPYTPGGLVFLDPMKIITIIHIILHILAYLFRLPPFPSSYPTLPPPSPFLLLFHLLPLFFHLLSHCLLSHFLYLFHFHLIFFHFLLFLHHFPHFLHLFFLHLILFFLFTFYSSSTTFPSFFTSFFPLFTFFLHILSPPSLSPASFILPYSPLSLYLFPTFFSVSSFISSFSTSSSPSFIFSLFFVFLYLSLYFFHPLLFLLLLK</sequence>
<feature type="domain" description="Glycoside hydrolase family 9" evidence="10">
    <location>
        <begin position="1"/>
        <end position="236"/>
    </location>
</feature>
<gene>
    <name evidence="11" type="ORF">C7M84_008221</name>
</gene>
<feature type="transmembrane region" description="Helical" evidence="9">
    <location>
        <begin position="341"/>
        <end position="359"/>
    </location>
</feature>
<feature type="transmembrane region" description="Helical" evidence="9">
    <location>
        <begin position="318"/>
        <end position="335"/>
    </location>
</feature>
<evidence type="ECO:0000256" key="2">
    <source>
        <dbReference type="ARBA" id="ARBA00007072"/>
    </source>
</evidence>
<dbReference type="EMBL" id="QCYY01002034">
    <property type="protein sequence ID" value="ROT73343.1"/>
    <property type="molecule type" value="Genomic_DNA"/>
</dbReference>
<organism evidence="11 12">
    <name type="scientific">Penaeus vannamei</name>
    <name type="common">Whiteleg shrimp</name>
    <name type="synonym">Litopenaeus vannamei</name>
    <dbReference type="NCBI Taxonomy" id="6689"/>
    <lineage>
        <taxon>Eukaryota</taxon>
        <taxon>Metazoa</taxon>
        <taxon>Ecdysozoa</taxon>
        <taxon>Arthropoda</taxon>
        <taxon>Crustacea</taxon>
        <taxon>Multicrustacea</taxon>
        <taxon>Malacostraca</taxon>
        <taxon>Eumalacostraca</taxon>
        <taxon>Eucarida</taxon>
        <taxon>Decapoda</taxon>
        <taxon>Dendrobranchiata</taxon>
        <taxon>Penaeoidea</taxon>
        <taxon>Penaeidae</taxon>
        <taxon>Penaeus</taxon>
    </lineage>
</organism>
<evidence type="ECO:0000259" key="10">
    <source>
        <dbReference type="Pfam" id="PF00759"/>
    </source>
</evidence>